<dbReference type="Pfam" id="PF10601">
    <property type="entry name" value="zf-LITAF-like"/>
    <property type="match status" value="1"/>
</dbReference>
<evidence type="ECO:0000256" key="8">
    <source>
        <dbReference type="SAM" id="MobiDB-lite"/>
    </source>
</evidence>
<keyword evidence="5" id="KW-0479">Metal-binding</keyword>
<sequence length="184" mass="19573">MADQPPPPYPNMADQPPPPYPGTGEKTPYPPGPTDPVQPGYYVPPPGMHEQPPQAGTYPQPIISGHAPPPSGMPYTQQPPPSGGAHYQHTSQTVVIAPQPLTATSVVVQLNNQPVAMTCPYCQKSIVSETSFEVGTCAWIACAICCFVGCDAGCCLIPFCMDDFKDCVHRCPSCQSVLGKCSRM</sequence>
<evidence type="ECO:0000256" key="7">
    <source>
        <dbReference type="ARBA" id="ARBA00023136"/>
    </source>
</evidence>
<dbReference type="PROSITE" id="PS51837">
    <property type="entry name" value="LITAF"/>
    <property type="match status" value="1"/>
</dbReference>
<evidence type="ECO:0000256" key="5">
    <source>
        <dbReference type="ARBA" id="ARBA00022723"/>
    </source>
</evidence>
<evidence type="ECO:0000256" key="3">
    <source>
        <dbReference type="ARBA" id="ARBA00004630"/>
    </source>
</evidence>
<evidence type="ECO:0000259" key="9">
    <source>
        <dbReference type="PROSITE" id="PS51837"/>
    </source>
</evidence>
<proteinExistence type="inferred from homology"/>
<feature type="region of interest" description="Disordered" evidence="8">
    <location>
        <begin position="1"/>
        <end position="87"/>
    </location>
</feature>
<evidence type="ECO:0000256" key="6">
    <source>
        <dbReference type="ARBA" id="ARBA00022833"/>
    </source>
</evidence>
<dbReference type="RefSeq" id="XP_006814666.1">
    <property type="nucleotide sequence ID" value="XM_006814603.1"/>
</dbReference>
<evidence type="ECO:0000256" key="1">
    <source>
        <dbReference type="ARBA" id="ARBA00004414"/>
    </source>
</evidence>
<keyword evidence="7" id="KW-0472">Membrane</keyword>
<protein>
    <submittedName>
        <fullName evidence="11">Cell death-inducing p53-target protein 1-like</fullName>
    </submittedName>
</protein>
<comment type="subcellular location">
    <subcellularLocation>
        <location evidence="2">Endosome membrane</location>
        <topology evidence="2">Peripheral membrane protein</topology>
    </subcellularLocation>
    <subcellularLocation>
        <location evidence="1">Late endosome membrane</location>
    </subcellularLocation>
    <subcellularLocation>
        <location evidence="3">Lysosome membrane</location>
        <topology evidence="3">Peripheral membrane protein</topology>
        <orientation evidence="3">Cytoplasmic side</orientation>
    </subcellularLocation>
</comment>
<feature type="domain" description="LITAF" evidence="9">
    <location>
        <begin position="98"/>
        <end position="183"/>
    </location>
</feature>
<feature type="compositionally biased region" description="Pro residues" evidence="8">
    <location>
        <begin position="67"/>
        <end position="82"/>
    </location>
</feature>
<gene>
    <name evidence="11" type="primary">LOC102806855</name>
</gene>
<feature type="compositionally biased region" description="Pro residues" evidence="8">
    <location>
        <begin position="28"/>
        <end position="47"/>
    </location>
</feature>
<dbReference type="InterPro" id="IPR006629">
    <property type="entry name" value="LITAF"/>
</dbReference>
<dbReference type="InterPro" id="IPR037519">
    <property type="entry name" value="LITAF_fam"/>
</dbReference>
<dbReference type="PANTHER" id="PTHR23292">
    <property type="entry name" value="LIPOPOLYSACCHARIDE-INDUCED TUMOR NECROSIS FACTOR-ALPHA FACTOR"/>
    <property type="match status" value="1"/>
</dbReference>
<dbReference type="GeneID" id="102806855"/>
<keyword evidence="6" id="KW-0862">Zinc</keyword>
<comment type="similarity">
    <text evidence="4">Belongs to the CDIP1/LITAF family.</text>
</comment>
<evidence type="ECO:0000313" key="10">
    <source>
        <dbReference type="Proteomes" id="UP000694865"/>
    </source>
</evidence>
<reference evidence="11" key="1">
    <citation type="submission" date="2025-08" db="UniProtKB">
        <authorList>
            <consortium name="RefSeq"/>
        </authorList>
    </citation>
    <scope>IDENTIFICATION</scope>
    <source>
        <tissue evidence="11">Testes</tissue>
    </source>
</reference>
<dbReference type="Proteomes" id="UP000694865">
    <property type="component" value="Unplaced"/>
</dbReference>
<dbReference type="SMART" id="SM00714">
    <property type="entry name" value="LITAF"/>
    <property type="match status" value="1"/>
</dbReference>
<feature type="compositionally biased region" description="Pro residues" evidence="8">
    <location>
        <begin position="1"/>
        <end position="21"/>
    </location>
</feature>
<organism evidence="10 11">
    <name type="scientific">Saccoglossus kowalevskii</name>
    <name type="common">Acorn worm</name>
    <dbReference type="NCBI Taxonomy" id="10224"/>
    <lineage>
        <taxon>Eukaryota</taxon>
        <taxon>Metazoa</taxon>
        <taxon>Hemichordata</taxon>
        <taxon>Enteropneusta</taxon>
        <taxon>Harrimaniidae</taxon>
        <taxon>Saccoglossus</taxon>
    </lineage>
</organism>
<dbReference type="PANTHER" id="PTHR23292:SF6">
    <property type="entry name" value="FI16602P1-RELATED"/>
    <property type="match status" value="1"/>
</dbReference>
<keyword evidence="10" id="KW-1185">Reference proteome</keyword>
<name>A0ABM0M3S5_SACKO</name>
<evidence type="ECO:0000256" key="2">
    <source>
        <dbReference type="ARBA" id="ARBA00004481"/>
    </source>
</evidence>
<evidence type="ECO:0000313" key="11">
    <source>
        <dbReference type="RefSeq" id="XP_006814666.1"/>
    </source>
</evidence>
<accession>A0ABM0M3S5</accession>
<evidence type="ECO:0000256" key="4">
    <source>
        <dbReference type="ARBA" id="ARBA00005975"/>
    </source>
</evidence>